<name>A0A9P8P7N9_9ASCO</name>
<dbReference type="Proteomes" id="UP000769157">
    <property type="component" value="Unassembled WGS sequence"/>
</dbReference>
<dbReference type="AlphaFoldDB" id="A0A9P8P7N9"/>
<proteinExistence type="predicted"/>
<protein>
    <submittedName>
        <fullName evidence="2">Uncharacterized protein</fullName>
    </submittedName>
</protein>
<evidence type="ECO:0000313" key="3">
    <source>
        <dbReference type="Proteomes" id="UP000769157"/>
    </source>
</evidence>
<dbReference type="EMBL" id="JAEUBE010000199">
    <property type="protein sequence ID" value="KAH3666735.1"/>
    <property type="molecule type" value="Genomic_DNA"/>
</dbReference>
<organism evidence="2 3">
    <name type="scientific">Ogataea philodendri</name>
    <dbReference type="NCBI Taxonomy" id="1378263"/>
    <lineage>
        <taxon>Eukaryota</taxon>
        <taxon>Fungi</taxon>
        <taxon>Dikarya</taxon>
        <taxon>Ascomycota</taxon>
        <taxon>Saccharomycotina</taxon>
        <taxon>Pichiomycetes</taxon>
        <taxon>Pichiales</taxon>
        <taxon>Pichiaceae</taxon>
        <taxon>Ogataea</taxon>
    </lineage>
</organism>
<evidence type="ECO:0000313" key="2">
    <source>
        <dbReference type="EMBL" id="KAH3666735.1"/>
    </source>
</evidence>
<keyword evidence="3" id="KW-1185">Reference proteome</keyword>
<feature type="region of interest" description="Disordered" evidence="1">
    <location>
        <begin position="81"/>
        <end position="104"/>
    </location>
</feature>
<reference evidence="2" key="2">
    <citation type="submission" date="2021-01" db="EMBL/GenBank/DDBJ databases">
        <authorList>
            <person name="Schikora-Tamarit M.A."/>
        </authorList>
    </citation>
    <scope>NUCLEOTIDE SEQUENCE</scope>
    <source>
        <strain evidence="2">CBS6075</strain>
    </source>
</reference>
<dbReference type="GeneID" id="70235151"/>
<sequence>MSGVDVEVAAPGNSSGHNVIYLGNLHFLPDHVASTGSSFLSASATSSHSFQTRSMLIPINFLMSSADALVFSQTLTTKSGYLETSSSPSGPVAPMPSKSEPIAM</sequence>
<reference evidence="2" key="1">
    <citation type="journal article" date="2021" name="Open Biol.">
        <title>Shared evolutionary footprints suggest mitochondrial oxidative damage underlies multiple complex I losses in fungi.</title>
        <authorList>
            <person name="Schikora-Tamarit M.A."/>
            <person name="Marcet-Houben M."/>
            <person name="Nosek J."/>
            <person name="Gabaldon T."/>
        </authorList>
    </citation>
    <scope>NUCLEOTIDE SEQUENCE</scope>
    <source>
        <strain evidence="2">CBS6075</strain>
    </source>
</reference>
<comment type="caution">
    <text evidence="2">The sequence shown here is derived from an EMBL/GenBank/DDBJ whole genome shotgun (WGS) entry which is preliminary data.</text>
</comment>
<dbReference type="RefSeq" id="XP_046061691.1">
    <property type="nucleotide sequence ID" value="XM_046204135.1"/>
</dbReference>
<accession>A0A9P8P7N9</accession>
<gene>
    <name evidence="2" type="ORF">OGAPHI_003184</name>
</gene>
<evidence type="ECO:0000256" key="1">
    <source>
        <dbReference type="SAM" id="MobiDB-lite"/>
    </source>
</evidence>